<dbReference type="InterPro" id="IPR016181">
    <property type="entry name" value="Acyl_CoA_acyltransferase"/>
</dbReference>
<dbReference type="Gene3D" id="3.40.630.30">
    <property type="match status" value="1"/>
</dbReference>
<organism evidence="2 3">
    <name type="scientific">Irregularibacter muris</name>
    <dbReference type="NCBI Taxonomy" id="1796619"/>
    <lineage>
        <taxon>Bacteria</taxon>
        <taxon>Bacillati</taxon>
        <taxon>Bacillota</taxon>
        <taxon>Clostridia</taxon>
        <taxon>Eubacteriales</taxon>
        <taxon>Eubacteriaceae</taxon>
        <taxon>Irregularibacter</taxon>
    </lineage>
</organism>
<protein>
    <submittedName>
        <fullName evidence="2">GNAT family N-acetyltransferase</fullName>
    </submittedName>
</protein>
<dbReference type="PROSITE" id="PS51186">
    <property type="entry name" value="GNAT"/>
    <property type="match status" value="1"/>
</dbReference>
<dbReference type="InterPro" id="IPR051908">
    <property type="entry name" value="Ribosomal_N-acetyltransferase"/>
</dbReference>
<dbReference type="AlphaFoldDB" id="A0AAE3HIB7"/>
<sequence>MFKHIIDQDVELRLLDNHHAEVIFQSIDSCREHLREWLPWVDGTKTVEDTKSFIEMTKKQFASNEGFQTGIWYQGEFAGIIGYHGINWANKSVSIGYWMDERYIGKGIMTKACKAFVDYAFYGYKLNRVEIRCAQGNDKSRAIPGRLGFHEEGIIRESEWLYDHYVDHVVYGMLDREWK</sequence>
<dbReference type="PANTHER" id="PTHR43441:SF12">
    <property type="entry name" value="RIBOSOMAL N-ACETYLTRANSFERASE YDAF-RELATED"/>
    <property type="match status" value="1"/>
</dbReference>
<dbReference type="GO" id="GO:1990189">
    <property type="term" value="F:protein N-terminal-serine acetyltransferase activity"/>
    <property type="evidence" value="ECO:0007669"/>
    <property type="project" value="TreeGrafter"/>
</dbReference>
<name>A0AAE3HIB7_9FIRM</name>
<dbReference type="EMBL" id="JANKAS010000015">
    <property type="protein sequence ID" value="MCR1899930.1"/>
    <property type="molecule type" value="Genomic_DNA"/>
</dbReference>
<evidence type="ECO:0000313" key="2">
    <source>
        <dbReference type="EMBL" id="MCR1899930.1"/>
    </source>
</evidence>
<reference evidence="2" key="1">
    <citation type="submission" date="2022-07" db="EMBL/GenBank/DDBJ databases">
        <title>Enhanced cultured diversity of the mouse gut microbiota enables custom-made synthetic communities.</title>
        <authorList>
            <person name="Afrizal A."/>
        </authorList>
    </citation>
    <scope>NUCLEOTIDE SEQUENCE</scope>
    <source>
        <strain evidence="2">DSM 28593</strain>
    </source>
</reference>
<feature type="domain" description="N-acetyltransferase" evidence="1">
    <location>
        <begin position="22"/>
        <end position="176"/>
    </location>
</feature>
<accession>A0AAE3HIB7</accession>
<comment type="caution">
    <text evidence="2">The sequence shown here is derived from an EMBL/GenBank/DDBJ whole genome shotgun (WGS) entry which is preliminary data.</text>
</comment>
<proteinExistence type="predicted"/>
<dbReference type="PANTHER" id="PTHR43441">
    <property type="entry name" value="RIBOSOMAL-PROTEIN-SERINE ACETYLTRANSFERASE"/>
    <property type="match status" value="1"/>
</dbReference>
<evidence type="ECO:0000259" key="1">
    <source>
        <dbReference type="PROSITE" id="PS51186"/>
    </source>
</evidence>
<dbReference type="Pfam" id="PF13302">
    <property type="entry name" value="Acetyltransf_3"/>
    <property type="match status" value="1"/>
</dbReference>
<dbReference type="Proteomes" id="UP001205748">
    <property type="component" value="Unassembled WGS sequence"/>
</dbReference>
<evidence type="ECO:0000313" key="3">
    <source>
        <dbReference type="Proteomes" id="UP001205748"/>
    </source>
</evidence>
<dbReference type="GO" id="GO:0008999">
    <property type="term" value="F:protein-N-terminal-alanine acetyltransferase activity"/>
    <property type="evidence" value="ECO:0007669"/>
    <property type="project" value="TreeGrafter"/>
</dbReference>
<gene>
    <name evidence="2" type="ORF">NSA47_13210</name>
</gene>
<keyword evidence="3" id="KW-1185">Reference proteome</keyword>
<dbReference type="RefSeq" id="WP_257532746.1">
    <property type="nucleotide sequence ID" value="NZ_JANKAS010000015.1"/>
</dbReference>
<dbReference type="InterPro" id="IPR000182">
    <property type="entry name" value="GNAT_dom"/>
</dbReference>
<dbReference type="SUPFAM" id="SSF55729">
    <property type="entry name" value="Acyl-CoA N-acyltransferases (Nat)"/>
    <property type="match status" value="1"/>
</dbReference>
<dbReference type="GO" id="GO:0005737">
    <property type="term" value="C:cytoplasm"/>
    <property type="evidence" value="ECO:0007669"/>
    <property type="project" value="TreeGrafter"/>
</dbReference>